<sequence>MATEWQPEAPPMSRLFVHTAELAQWVHCEEQPAAPVRYRLLGQLAEITTTGESIELHIRDLPEFGNAGQEGIRAVVGSRVYESRFVENAGVDKEIARAGCALSVCLGVVLQRDGTRILEVFDVQVLKRREIERLRYFICSSLGSELIRS</sequence>
<proteinExistence type="predicted"/>
<reference evidence="1 2" key="1">
    <citation type="submission" date="2020-06" db="EMBL/GenBank/DDBJ databases">
        <title>The yeast mating-type switching endonuclease HO is a domesticated member of an unorthodox homing genetic element family.</title>
        <authorList>
            <person name="Coughlan A.Y."/>
            <person name="Lombardi L."/>
            <person name="Braun-Galleani S."/>
            <person name="Martos A.R."/>
            <person name="Galeote V."/>
            <person name="Bigey F."/>
            <person name="Dequin S."/>
            <person name="Byrne K.P."/>
            <person name="Wolfe K.H."/>
        </authorList>
    </citation>
    <scope>NUCLEOTIDE SEQUENCE [LARGE SCALE GENOMIC DNA]</scope>
    <source>
        <strain evidence="1 2">CBS764</strain>
    </source>
</reference>
<dbReference type="Proteomes" id="UP000515788">
    <property type="component" value="Chromosome 5"/>
</dbReference>
<protein>
    <submittedName>
        <fullName evidence="1">Uncharacterized protein</fullName>
    </submittedName>
</protein>
<organism evidence="1 2">
    <name type="scientific">Torulaspora globosa</name>
    <dbReference type="NCBI Taxonomy" id="48254"/>
    <lineage>
        <taxon>Eukaryota</taxon>
        <taxon>Fungi</taxon>
        <taxon>Dikarya</taxon>
        <taxon>Ascomycota</taxon>
        <taxon>Saccharomycotina</taxon>
        <taxon>Saccharomycetes</taxon>
        <taxon>Saccharomycetales</taxon>
        <taxon>Saccharomycetaceae</taxon>
        <taxon>Torulaspora</taxon>
    </lineage>
</organism>
<dbReference type="GeneID" id="59326689"/>
<evidence type="ECO:0000313" key="1">
    <source>
        <dbReference type="EMBL" id="QLL33493.1"/>
    </source>
</evidence>
<dbReference type="OrthoDB" id="4064533at2759"/>
<dbReference type="AlphaFoldDB" id="A0A7G3ZJ07"/>
<dbReference type="RefSeq" id="XP_037140167.1">
    <property type="nucleotide sequence ID" value="XM_037284271.1"/>
</dbReference>
<name>A0A7G3ZJ07_9SACH</name>
<dbReference type="KEGG" id="tgb:HG536_0E04040"/>
<gene>
    <name evidence="1" type="ORF">HG536_0E04040</name>
</gene>
<evidence type="ECO:0000313" key="2">
    <source>
        <dbReference type="Proteomes" id="UP000515788"/>
    </source>
</evidence>
<accession>A0A7G3ZJ07</accession>
<keyword evidence="2" id="KW-1185">Reference proteome</keyword>
<dbReference type="EMBL" id="CP059250">
    <property type="protein sequence ID" value="QLL33493.1"/>
    <property type="molecule type" value="Genomic_DNA"/>
</dbReference>